<dbReference type="GO" id="GO:0008237">
    <property type="term" value="F:metallopeptidase activity"/>
    <property type="evidence" value="ECO:0007669"/>
    <property type="project" value="InterPro"/>
</dbReference>
<dbReference type="InterPro" id="IPR002510">
    <property type="entry name" value="Metalloprtase-TldD/E_N"/>
</dbReference>
<gene>
    <name evidence="3" type="ORF">EYH24_03605</name>
</gene>
<dbReference type="Gene3D" id="3.30.2290.10">
    <property type="entry name" value="PmbA/TldD superfamily"/>
    <property type="match status" value="1"/>
</dbReference>
<accession>A0A832ZGH0</accession>
<feature type="domain" description="Metalloprotease TldD/E N-terminal" evidence="1">
    <location>
        <begin position="16"/>
        <end position="79"/>
    </location>
</feature>
<protein>
    <submittedName>
        <fullName evidence="3">TldD/PmbA family protein</fullName>
    </submittedName>
</protein>
<dbReference type="EMBL" id="DQUR01000123">
    <property type="protein sequence ID" value="HIP89037.1"/>
    <property type="molecule type" value="Genomic_DNA"/>
</dbReference>
<dbReference type="AlphaFoldDB" id="A0A832ZGH0"/>
<dbReference type="InterPro" id="IPR036059">
    <property type="entry name" value="TldD/PmbA_sf"/>
</dbReference>
<dbReference type="GO" id="GO:0006508">
    <property type="term" value="P:proteolysis"/>
    <property type="evidence" value="ECO:0007669"/>
    <property type="project" value="InterPro"/>
</dbReference>
<dbReference type="Pfam" id="PF01523">
    <property type="entry name" value="PmbA_TldD_1st"/>
    <property type="match status" value="1"/>
</dbReference>
<dbReference type="InterPro" id="IPR047657">
    <property type="entry name" value="PmbA"/>
</dbReference>
<feature type="domain" description="Metalloprotease TldD/E central" evidence="2">
    <location>
        <begin position="107"/>
        <end position="171"/>
    </location>
</feature>
<name>A0A832ZGH0_9EURY</name>
<dbReference type="PANTHER" id="PTHR43421">
    <property type="entry name" value="METALLOPROTEASE PMBA"/>
    <property type="match status" value="1"/>
</dbReference>
<dbReference type="Proteomes" id="UP000653692">
    <property type="component" value="Unassembled WGS sequence"/>
</dbReference>
<evidence type="ECO:0000259" key="1">
    <source>
        <dbReference type="Pfam" id="PF01523"/>
    </source>
</evidence>
<evidence type="ECO:0000259" key="2">
    <source>
        <dbReference type="Pfam" id="PF19290"/>
    </source>
</evidence>
<sequence>MEGLVRYGEKFFDELEIAIYRNRSVGVNIELNEVSTSSVRQRTITVIRGIKDKRIGISIIDSEDEEEIRKAIEEAYKMAKLNAPDEKWVSLPGPGKYKEPKKVGREIKDVSPDYFVGLATKAIELALEKDRGFIVAGGGGGAEWSESLIVNSHGVDVFQEGGGAYFYLELI</sequence>
<dbReference type="PANTHER" id="PTHR43421:SF1">
    <property type="entry name" value="METALLOPROTEASE PMBA"/>
    <property type="match status" value="1"/>
</dbReference>
<evidence type="ECO:0000313" key="4">
    <source>
        <dbReference type="Proteomes" id="UP000653692"/>
    </source>
</evidence>
<evidence type="ECO:0000313" key="3">
    <source>
        <dbReference type="EMBL" id="HIP89037.1"/>
    </source>
</evidence>
<dbReference type="GO" id="GO:0005829">
    <property type="term" value="C:cytosol"/>
    <property type="evidence" value="ECO:0007669"/>
    <property type="project" value="TreeGrafter"/>
</dbReference>
<dbReference type="InterPro" id="IPR035068">
    <property type="entry name" value="TldD/PmbA_N"/>
</dbReference>
<reference evidence="3" key="1">
    <citation type="journal article" date="2020" name="ISME J.">
        <title>Gammaproteobacteria mediating utilization of methyl-, sulfur- and petroleum organic compounds in deep ocean hydrothermal plumes.</title>
        <authorList>
            <person name="Zhou Z."/>
            <person name="Liu Y."/>
            <person name="Pan J."/>
            <person name="Cron B.R."/>
            <person name="Toner B.M."/>
            <person name="Anantharaman K."/>
            <person name="Breier J.A."/>
            <person name="Dick G.J."/>
            <person name="Li M."/>
        </authorList>
    </citation>
    <scope>NUCLEOTIDE SEQUENCE</scope>
    <source>
        <strain evidence="3">SZUA-1476</strain>
    </source>
</reference>
<dbReference type="InterPro" id="IPR045570">
    <property type="entry name" value="Metalloprtase-TldD/E_cen_dom"/>
</dbReference>
<dbReference type="Pfam" id="PF19290">
    <property type="entry name" value="PmbA_TldD_2nd"/>
    <property type="match status" value="1"/>
</dbReference>
<dbReference type="SUPFAM" id="SSF111283">
    <property type="entry name" value="Putative modulator of DNA gyrase, PmbA/TldD"/>
    <property type="match status" value="1"/>
</dbReference>
<proteinExistence type="predicted"/>
<organism evidence="3 4">
    <name type="scientific">Thermococcus paralvinellae</name>
    <dbReference type="NCBI Taxonomy" id="582419"/>
    <lineage>
        <taxon>Archaea</taxon>
        <taxon>Methanobacteriati</taxon>
        <taxon>Methanobacteriota</taxon>
        <taxon>Thermococci</taxon>
        <taxon>Thermococcales</taxon>
        <taxon>Thermococcaceae</taxon>
        <taxon>Thermococcus</taxon>
    </lineage>
</organism>
<feature type="non-terminal residue" evidence="3">
    <location>
        <position position="171"/>
    </location>
</feature>
<comment type="caution">
    <text evidence="3">The sequence shown here is derived from an EMBL/GenBank/DDBJ whole genome shotgun (WGS) entry which is preliminary data.</text>
</comment>